<organism evidence="3 4">
    <name type="scientific">Candidatus Wolfebacteria bacterium RIFCSPHIGHO2_01_FULL_48_22</name>
    <dbReference type="NCBI Taxonomy" id="1802555"/>
    <lineage>
        <taxon>Bacteria</taxon>
        <taxon>Candidatus Wolfeibacteriota</taxon>
    </lineage>
</organism>
<accession>A0A1F8DTK3</accession>
<feature type="domain" description="Bacterial type II secretion system protein E" evidence="2">
    <location>
        <begin position="198"/>
        <end position="212"/>
    </location>
</feature>
<protein>
    <submittedName>
        <fullName evidence="3">Type IV pili twitching motility protein PilT</fullName>
    </submittedName>
</protein>
<dbReference type="Proteomes" id="UP000177029">
    <property type="component" value="Unassembled WGS sequence"/>
</dbReference>
<evidence type="ECO:0000256" key="1">
    <source>
        <dbReference type="ARBA" id="ARBA00006611"/>
    </source>
</evidence>
<sequence length="355" mass="39700">MEYAQKLKDLLLLCARQDASDLHIAVGRHPTLRIDGALVPLTSEPILVPRDAEGLVFALLTEEQQKRFVEERELDLSYTFEDKARFRVNVYYQRGFMAAALRLIPAHIRTIEELRLPPVLHDLTKLSQGFVLVVGPAGHGKSTTLAALVDEINHTRTEHIVTIEDPIEYAFVQDKSIVSQREVESDTCTFIKGLKSVLRQDPDVLMIGEMRDPESISTALTASETGHLVFSTLHTNSASQTIDRIIDSFPSGQQGQVSSQLAATLVAIVSERLVPRIDGGRIPACEILFANPAVRNLIRERKTYQIDLIIETNVQEGMITLNRSLADLVVRREISMEAAQLYSTNPSELRIILER</sequence>
<comment type="caution">
    <text evidence="3">The sequence shown here is derived from an EMBL/GenBank/DDBJ whole genome shotgun (WGS) entry which is preliminary data.</text>
</comment>
<comment type="similarity">
    <text evidence="1">Belongs to the GSP E family.</text>
</comment>
<dbReference type="InterPro" id="IPR050921">
    <property type="entry name" value="T4SS_GSP_E_ATPase"/>
</dbReference>
<dbReference type="PANTHER" id="PTHR30486:SF16">
    <property type="entry name" value="TWITCHING MOTILITY PROTEIN PILT"/>
    <property type="match status" value="1"/>
</dbReference>
<gene>
    <name evidence="3" type="ORF">A2755_00945</name>
</gene>
<dbReference type="PROSITE" id="PS00662">
    <property type="entry name" value="T2SP_E"/>
    <property type="match status" value="1"/>
</dbReference>
<evidence type="ECO:0000313" key="3">
    <source>
        <dbReference type="EMBL" id="OGM91914.1"/>
    </source>
</evidence>
<dbReference type="GO" id="GO:0005524">
    <property type="term" value="F:ATP binding"/>
    <property type="evidence" value="ECO:0007669"/>
    <property type="project" value="InterPro"/>
</dbReference>
<dbReference type="Gene3D" id="3.40.50.300">
    <property type="entry name" value="P-loop containing nucleotide triphosphate hydrolases"/>
    <property type="match status" value="1"/>
</dbReference>
<dbReference type="CDD" id="cd01131">
    <property type="entry name" value="PilT"/>
    <property type="match status" value="1"/>
</dbReference>
<dbReference type="EMBL" id="MGIP01000005">
    <property type="protein sequence ID" value="OGM91914.1"/>
    <property type="molecule type" value="Genomic_DNA"/>
</dbReference>
<dbReference type="Pfam" id="PF00437">
    <property type="entry name" value="T2SSE"/>
    <property type="match status" value="1"/>
</dbReference>
<dbReference type="PANTHER" id="PTHR30486">
    <property type="entry name" value="TWITCHING MOTILITY PROTEIN PILT"/>
    <property type="match status" value="1"/>
</dbReference>
<dbReference type="InterPro" id="IPR001482">
    <property type="entry name" value="T2SS/T4SS_dom"/>
</dbReference>
<dbReference type="InterPro" id="IPR006321">
    <property type="entry name" value="PilT/PilU"/>
</dbReference>
<dbReference type="InterPro" id="IPR027417">
    <property type="entry name" value="P-loop_NTPase"/>
</dbReference>
<dbReference type="Gene3D" id="3.30.450.90">
    <property type="match status" value="1"/>
</dbReference>
<dbReference type="GO" id="GO:0016887">
    <property type="term" value="F:ATP hydrolysis activity"/>
    <property type="evidence" value="ECO:0007669"/>
    <property type="project" value="InterPro"/>
</dbReference>
<reference evidence="3 4" key="1">
    <citation type="journal article" date="2016" name="Nat. Commun.">
        <title>Thousands of microbial genomes shed light on interconnected biogeochemical processes in an aquifer system.</title>
        <authorList>
            <person name="Anantharaman K."/>
            <person name="Brown C.T."/>
            <person name="Hug L.A."/>
            <person name="Sharon I."/>
            <person name="Castelle C.J."/>
            <person name="Probst A.J."/>
            <person name="Thomas B.C."/>
            <person name="Singh A."/>
            <person name="Wilkins M.J."/>
            <person name="Karaoz U."/>
            <person name="Brodie E.L."/>
            <person name="Williams K.H."/>
            <person name="Hubbard S.S."/>
            <person name="Banfield J.F."/>
        </authorList>
    </citation>
    <scope>NUCLEOTIDE SEQUENCE [LARGE SCALE GENOMIC DNA]</scope>
</reference>
<dbReference type="AlphaFoldDB" id="A0A1F8DTK3"/>
<dbReference type="STRING" id="1802555.A2755_00945"/>
<dbReference type="NCBIfam" id="TIGR01420">
    <property type="entry name" value="pilT_fam"/>
    <property type="match status" value="1"/>
</dbReference>
<evidence type="ECO:0000313" key="4">
    <source>
        <dbReference type="Proteomes" id="UP000177029"/>
    </source>
</evidence>
<name>A0A1F8DTK3_9BACT</name>
<evidence type="ECO:0000259" key="2">
    <source>
        <dbReference type="PROSITE" id="PS00662"/>
    </source>
</evidence>
<proteinExistence type="inferred from homology"/>
<dbReference type="SUPFAM" id="SSF52540">
    <property type="entry name" value="P-loop containing nucleoside triphosphate hydrolases"/>
    <property type="match status" value="1"/>
</dbReference>